<accession>A0ABS2BQ46</accession>
<dbReference type="NCBIfam" id="TIGR02273">
    <property type="entry name" value="16S_RimM"/>
    <property type="match status" value="1"/>
</dbReference>
<evidence type="ECO:0000259" key="6">
    <source>
        <dbReference type="Pfam" id="PF01782"/>
    </source>
</evidence>
<dbReference type="Gene3D" id="2.30.30.240">
    <property type="entry name" value="PRC-barrel domain"/>
    <property type="match status" value="1"/>
</dbReference>
<evidence type="ECO:0000256" key="1">
    <source>
        <dbReference type="ARBA" id="ARBA00022490"/>
    </source>
</evidence>
<dbReference type="InterPro" id="IPR011033">
    <property type="entry name" value="PRC_barrel-like_sf"/>
</dbReference>
<dbReference type="PANTHER" id="PTHR33692:SF1">
    <property type="entry name" value="RIBOSOME MATURATION FACTOR RIMM"/>
    <property type="match status" value="1"/>
</dbReference>
<feature type="domain" description="Ribosome maturation factor RimM PRC barrel" evidence="7">
    <location>
        <begin position="101"/>
        <end position="164"/>
    </location>
</feature>
<dbReference type="PANTHER" id="PTHR33692">
    <property type="entry name" value="RIBOSOME MATURATION FACTOR RIMM"/>
    <property type="match status" value="1"/>
</dbReference>
<comment type="similarity">
    <text evidence="5">Belongs to the RimM family.</text>
</comment>
<dbReference type="SUPFAM" id="SSF50447">
    <property type="entry name" value="Translation proteins"/>
    <property type="match status" value="1"/>
</dbReference>
<dbReference type="Pfam" id="PF24986">
    <property type="entry name" value="PRC_RimM"/>
    <property type="match status" value="1"/>
</dbReference>
<dbReference type="Gene3D" id="2.40.30.60">
    <property type="entry name" value="RimM"/>
    <property type="match status" value="1"/>
</dbReference>
<comment type="subunit">
    <text evidence="5">Binds ribosomal protein uS19.</text>
</comment>
<sequence length="168" mass="18444">MVPDDLVVMGYVSGAFGIRGWLNVVADTEFADSLLDYETWWLKRNGEWHAYVLEEGAVHTKKLGVKLAGVDDRDAAFALKSCEVAVPRSLMPAAEEGEYYWADLVGMTVVNTAAESLGVVDKLFATGANDVLVVRDGETERLLPFVAQVVLKVDTEARSITVDWGLDY</sequence>
<organism evidence="8 9">
    <name type="scientific">Jeongeupia naejangsanensis</name>
    <dbReference type="NCBI Taxonomy" id="613195"/>
    <lineage>
        <taxon>Bacteria</taxon>
        <taxon>Pseudomonadati</taxon>
        <taxon>Pseudomonadota</taxon>
        <taxon>Betaproteobacteria</taxon>
        <taxon>Neisseriales</taxon>
        <taxon>Chitinibacteraceae</taxon>
        <taxon>Jeongeupia</taxon>
    </lineage>
</organism>
<comment type="function">
    <text evidence="5">An accessory protein needed during the final step in the assembly of 30S ribosomal subunit, possibly for assembly of the head region. Essential for efficient processing of 16S rRNA. May be needed both before and after RbfA during the maturation of 16S rRNA. It has affinity for free ribosomal 30S subunits but not for 70S ribosomes.</text>
</comment>
<keyword evidence="1 5" id="KW-0963">Cytoplasm</keyword>
<name>A0ABS2BQ46_9NEIS</name>
<evidence type="ECO:0000256" key="2">
    <source>
        <dbReference type="ARBA" id="ARBA00022517"/>
    </source>
</evidence>
<comment type="subcellular location">
    <subcellularLocation>
        <location evidence="5">Cytoplasm</location>
    </subcellularLocation>
</comment>
<evidence type="ECO:0000313" key="9">
    <source>
        <dbReference type="Proteomes" id="UP000809431"/>
    </source>
</evidence>
<reference evidence="8 9" key="1">
    <citation type="submission" date="2021-01" db="EMBL/GenBank/DDBJ databases">
        <title>Draft Genome Sequence and Polyhydroxyalkanoate Biosynthetic Potential of Jeongeupia naejangsanensis Type Strain DSM 24253.</title>
        <authorList>
            <person name="Turrini P."/>
            <person name="Artuso I."/>
            <person name="Lugli G.A."/>
            <person name="Frangipani E."/>
            <person name="Ventura M."/>
            <person name="Visca P."/>
        </authorList>
    </citation>
    <scope>NUCLEOTIDE SEQUENCE [LARGE SCALE GENOMIC DNA]</scope>
    <source>
        <strain evidence="8 9">DSM 24253</strain>
    </source>
</reference>
<dbReference type="Pfam" id="PF01782">
    <property type="entry name" value="RimM"/>
    <property type="match status" value="1"/>
</dbReference>
<evidence type="ECO:0000256" key="3">
    <source>
        <dbReference type="ARBA" id="ARBA00022552"/>
    </source>
</evidence>
<evidence type="ECO:0000256" key="4">
    <source>
        <dbReference type="ARBA" id="ARBA00023186"/>
    </source>
</evidence>
<evidence type="ECO:0000256" key="5">
    <source>
        <dbReference type="HAMAP-Rule" id="MF_00014"/>
    </source>
</evidence>
<keyword evidence="4 5" id="KW-0143">Chaperone</keyword>
<dbReference type="SUPFAM" id="SSF50346">
    <property type="entry name" value="PRC-barrel domain"/>
    <property type="match status" value="1"/>
</dbReference>
<dbReference type="InterPro" id="IPR011961">
    <property type="entry name" value="RimM"/>
</dbReference>
<keyword evidence="2 5" id="KW-0690">Ribosome biogenesis</keyword>
<keyword evidence="3 5" id="KW-0698">rRNA processing</keyword>
<dbReference type="Proteomes" id="UP000809431">
    <property type="component" value="Unassembled WGS sequence"/>
</dbReference>
<comment type="domain">
    <text evidence="5">The PRC barrel domain binds ribosomal protein uS19.</text>
</comment>
<proteinExistence type="inferred from homology"/>
<dbReference type="InterPro" id="IPR002676">
    <property type="entry name" value="RimM_N"/>
</dbReference>
<gene>
    <name evidence="5 8" type="primary">rimM</name>
    <name evidence="8" type="ORF">JMJ54_17955</name>
</gene>
<dbReference type="HAMAP" id="MF_00014">
    <property type="entry name" value="Ribosome_mat_RimM"/>
    <property type="match status" value="1"/>
</dbReference>
<comment type="caution">
    <text evidence="8">The sequence shown here is derived from an EMBL/GenBank/DDBJ whole genome shotgun (WGS) entry which is preliminary data.</text>
</comment>
<dbReference type="InterPro" id="IPR009000">
    <property type="entry name" value="Transl_B-barrel_sf"/>
</dbReference>
<dbReference type="EMBL" id="JAESND010000013">
    <property type="protein sequence ID" value="MBM3117723.1"/>
    <property type="molecule type" value="Genomic_DNA"/>
</dbReference>
<protein>
    <recommendedName>
        <fullName evidence="5">Ribosome maturation factor RimM</fullName>
    </recommendedName>
</protein>
<evidence type="ECO:0000313" key="8">
    <source>
        <dbReference type="EMBL" id="MBM3117723.1"/>
    </source>
</evidence>
<dbReference type="InterPro" id="IPR036976">
    <property type="entry name" value="RimM_N_sf"/>
</dbReference>
<feature type="domain" description="RimM N-terminal" evidence="6">
    <location>
        <begin position="8"/>
        <end position="89"/>
    </location>
</feature>
<dbReference type="InterPro" id="IPR056792">
    <property type="entry name" value="PRC_RimM"/>
</dbReference>
<evidence type="ECO:0000259" key="7">
    <source>
        <dbReference type="Pfam" id="PF24986"/>
    </source>
</evidence>
<keyword evidence="9" id="KW-1185">Reference proteome</keyword>